<dbReference type="VEuPathDB" id="VectorBase:HLOH_056681"/>
<dbReference type="Proteomes" id="UP000821853">
    <property type="component" value="Unassembled WGS sequence"/>
</dbReference>
<sequence>MAHHIEGLQLLKIEVHYFPANCTALTQRLDQGVTNSFKHCYQHQLIEKILLNIHLGQQTKIDIYQVLMMLAAFQKEIGVQVTMNCFMKAGVTKNSEAGADDKDDEPSPSDVAEMWSALFNKGCVLDNVDLSEFLFADSAAVAMKEMSDAALAERVQDHNGGGDGPSEADPNNVPTAKKLEGKAARARKAPPRTATCLSLEEAARQSRPAVSCS</sequence>
<dbReference type="Pfam" id="PF03184">
    <property type="entry name" value="DDE_1"/>
    <property type="match status" value="1"/>
</dbReference>
<organism evidence="3 4">
    <name type="scientific">Haemaphysalis longicornis</name>
    <name type="common">Bush tick</name>
    <dbReference type="NCBI Taxonomy" id="44386"/>
    <lineage>
        <taxon>Eukaryota</taxon>
        <taxon>Metazoa</taxon>
        <taxon>Ecdysozoa</taxon>
        <taxon>Arthropoda</taxon>
        <taxon>Chelicerata</taxon>
        <taxon>Arachnida</taxon>
        <taxon>Acari</taxon>
        <taxon>Parasitiformes</taxon>
        <taxon>Ixodida</taxon>
        <taxon>Ixodoidea</taxon>
        <taxon>Ixodidae</taxon>
        <taxon>Haemaphysalinae</taxon>
        <taxon>Haemaphysalis</taxon>
    </lineage>
</organism>
<dbReference type="GO" id="GO:0003676">
    <property type="term" value="F:nucleic acid binding"/>
    <property type="evidence" value="ECO:0007669"/>
    <property type="project" value="InterPro"/>
</dbReference>
<gene>
    <name evidence="3" type="ORF">HPB48_011087</name>
</gene>
<reference evidence="3 4" key="1">
    <citation type="journal article" date="2020" name="Cell">
        <title>Large-Scale Comparative Analyses of Tick Genomes Elucidate Their Genetic Diversity and Vector Capacities.</title>
        <authorList>
            <consortium name="Tick Genome and Microbiome Consortium (TIGMIC)"/>
            <person name="Jia N."/>
            <person name="Wang J."/>
            <person name="Shi W."/>
            <person name="Du L."/>
            <person name="Sun Y."/>
            <person name="Zhan W."/>
            <person name="Jiang J.F."/>
            <person name="Wang Q."/>
            <person name="Zhang B."/>
            <person name="Ji P."/>
            <person name="Bell-Sakyi L."/>
            <person name="Cui X.M."/>
            <person name="Yuan T.T."/>
            <person name="Jiang B.G."/>
            <person name="Yang W.F."/>
            <person name="Lam T.T."/>
            <person name="Chang Q.C."/>
            <person name="Ding S.J."/>
            <person name="Wang X.J."/>
            <person name="Zhu J.G."/>
            <person name="Ruan X.D."/>
            <person name="Zhao L."/>
            <person name="Wei J.T."/>
            <person name="Ye R.Z."/>
            <person name="Que T.C."/>
            <person name="Du C.H."/>
            <person name="Zhou Y.H."/>
            <person name="Cheng J.X."/>
            <person name="Dai P.F."/>
            <person name="Guo W.B."/>
            <person name="Han X.H."/>
            <person name="Huang E.J."/>
            <person name="Li L.F."/>
            <person name="Wei W."/>
            <person name="Gao Y.C."/>
            <person name="Liu J.Z."/>
            <person name="Shao H.Z."/>
            <person name="Wang X."/>
            <person name="Wang C.C."/>
            <person name="Yang T.C."/>
            <person name="Huo Q.B."/>
            <person name="Li W."/>
            <person name="Chen H.Y."/>
            <person name="Chen S.E."/>
            <person name="Zhou L.G."/>
            <person name="Ni X.B."/>
            <person name="Tian J.H."/>
            <person name="Sheng Y."/>
            <person name="Liu T."/>
            <person name="Pan Y.S."/>
            <person name="Xia L.Y."/>
            <person name="Li J."/>
            <person name="Zhao F."/>
            <person name="Cao W.C."/>
        </authorList>
    </citation>
    <scope>NUCLEOTIDE SEQUENCE [LARGE SCALE GENOMIC DNA]</scope>
    <source>
        <strain evidence="3">HaeL-2018</strain>
    </source>
</reference>
<evidence type="ECO:0000256" key="1">
    <source>
        <dbReference type="SAM" id="MobiDB-lite"/>
    </source>
</evidence>
<name>A0A9J6GRA3_HAELO</name>
<proteinExistence type="predicted"/>
<feature type="domain" description="DDE-1" evidence="2">
    <location>
        <begin position="9"/>
        <end position="77"/>
    </location>
</feature>
<accession>A0A9J6GRA3</accession>
<feature type="region of interest" description="Disordered" evidence="1">
    <location>
        <begin position="155"/>
        <end position="213"/>
    </location>
</feature>
<comment type="caution">
    <text evidence="3">The sequence shown here is derived from an EMBL/GenBank/DDBJ whole genome shotgun (WGS) entry which is preliminary data.</text>
</comment>
<keyword evidence="4" id="KW-1185">Reference proteome</keyword>
<evidence type="ECO:0000313" key="4">
    <source>
        <dbReference type="Proteomes" id="UP000821853"/>
    </source>
</evidence>
<dbReference type="AlphaFoldDB" id="A0A9J6GRA3"/>
<evidence type="ECO:0000259" key="2">
    <source>
        <dbReference type="Pfam" id="PF03184"/>
    </source>
</evidence>
<evidence type="ECO:0000313" key="3">
    <source>
        <dbReference type="EMBL" id="KAH9377981.1"/>
    </source>
</evidence>
<protein>
    <recommendedName>
        <fullName evidence="2">DDE-1 domain-containing protein</fullName>
    </recommendedName>
</protein>
<dbReference type="EMBL" id="JABSTR010000008">
    <property type="protein sequence ID" value="KAH9377981.1"/>
    <property type="molecule type" value="Genomic_DNA"/>
</dbReference>
<dbReference type="InterPro" id="IPR004875">
    <property type="entry name" value="DDE_SF_endonuclease_dom"/>
</dbReference>